<evidence type="ECO:0000313" key="1">
    <source>
        <dbReference type="EMBL" id="KAF7816662.1"/>
    </source>
</evidence>
<name>A0A834T9F7_9FABA</name>
<reference evidence="1" key="1">
    <citation type="submission" date="2020-09" db="EMBL/GenBank/DDBJ databases">
        <title>Genome-Enabled Discovery of Anthraquinone Biosynthesis in Senna tora.</title>
        <authorList>
            <person name="Kang S.-H."/>
            <person name="Pandey R.P."/>
            <person name="Lee C.-M."/>
            <person name="Sim J.-S."/>
            <person name="Jeong J.-T."/>
            <person name="Choi B.-S."/>
            <person name="Jung M."/>
            <person name="Ginzburg D."/>
            <person name="Zhao K."/>
            <person name="Won S.Y."/>
            <person name="Oh T.-J."/>
            <person name="Yu Y."/>
            <person name="Kim N.-H."/>
            <person name="Lee O.R."/>
            <person name="Lee T.-H."/>
            <person name="Bashyal P."/>
            <person name="Kim T.-S."/>
            <person name="Lee W.-H."/>
            <person name="Kawkins C."/>
            <person name="Kim C.-K."/>
            <person name="Kim J.S."/>
            <person name="Ahn B.O."/>
            <person name="Rhee S.Y."/>
            <person name="Sohng J.K."/>
        </authorList>
    </citation>
    <scope>NUCLEOTIDE SEQUENCE</scope>
    <source>
        <tissue evidence="1">Leaf</tissue>
    </source>
</reference>
<protein>
    <submittedName>
        <fullName evidence="1">Uncharacterized protein</fullName>
    </submittedName>
</protein>
<gene>
    <name evidence="1" type="ORF">G2W53_030631</name>
</gene>
<keyword evidence="2" id="KW-1185">Reference proteome</keyword>
<proteinExistence type="predicted"/>
<evidence type="ECO:0000313" key="2">
    <source>
        <dbReference type="Proteomes" id="UP000634136"/>
    </source>
</evidence>
<organism evidence="1 2">
    <name type="scientific">Senna tora</name>
    <dbReference type="NCBI Taxonomy" id="362788"/>
    <lineage>
        <taxon>Eukaryota</taxon>
        <taxon>Viridiplantae</taxon>
        <taxon>Streptophyta</taxon>
        <taxon>Embryophyta</taxon>
        <taxon>Tracheophyta</taxon>
        <taxon>Spermatophyta</taxon>
        <taxon>Magnoliopsida</taxon>
        <taxon>eudicotyledons</taxon>
        <taxon>Gunneridae</taxon>
        <taxon>Pentapetalae</taxon>
        <taxon>rosids</taxon>
        <taxon>fabids</taxon>
        <taxon>Fabales</taxon>
        <taxon>Fabaceae</taxon>
        <taxon>Caesalpinioideae</taxon>
        <taxon>Cassia clade</taxon>
        <taxon>Senna</taxon>
    </lineage>
</organism>
<dbReference type="Proteomes" id="UP000634136">
    <property type="component" value="Unassembled WGS sequence"/>
</dbReference>
<comment type="caution">
    <text evidence="1">The sequence shown here is derived from an EMBL/GenBank/DDBJ whole genome shotgun (WGS) entry which is preliminary data.</text>
</comment>
<sequence length="31" mass="3717">MRKEATKNAQRPRVLYIEAARFKLLSITIWI</sequence>
<accession>A0A834T9F7</accession>
<dbReference type="EMBL" id="JAAIUW010000009">
    <property type="protein sequence ID" value="KAF7816662.1"/>
    <property type="molecule type" value="Genomic_DNA"/>
</dbReference>
<dbReference type="AlphaFoldDB" id="A0A834T9F7"/>